<feature type="transmembrane region" description="Helical" evidence="1">
    <location>
        <begin position="60"/>
        <end position="79"/>
    </location>
</feature>
<evidence type="ECO:0000313" key="3">
    <source>
        <dbReference type="Proteomes" id="UP000258016"/>
    </source>
</evidence>
<dbReference type="EMBL" id="CP020083">
    <property type="protein sequence ID" value="ASR52606.1"/>
    <property type="molecule type" value="Genomic_DNA"/>
</dbReference>
<dbReference type="Pfam" id="PF06532">
    <property type="entry name" value="NrsF"/>
    <property type="match status" value="1"/>
</dbReference>
<keyword evidence="1" id="KW-0812">Transmembrane</keyword>
<evidence type="ECO:0000256" key="1">
    <source>
        <dbReference type="SAM" id="Phobius"/>
    </source>
</evidence>
<feature type="transmembrane region" description="Helical" evidence="1">
    <location>
        <begin position="167"/>
        <end position="186"/>
    </location>
</feature>
<organism evidence="2 3">
    <name type="scientific">Blastomonas fulva</name>
    <dbReference type="NCBI Taxonomy" id="1550728"/>
    <lineage>
        <taxon>Bacteria</taxon>
        <taxon>Pseudomonadati</taxon>
        <taxon>Pseudomonadota</taxon>
        <taxon>Alphaproteobacteria</taxon>
        <taxon>Sphingomonadales</taxon>
        <taxon>Sphingomonadaceae</taxon>
        <taxon>Blastomonas</taxon>
    </lineage>
</organism>
<dbReference type="Proteomes" id="UP000258016">
    <property type="component" value="Chromosome"/>
</dbReference>
<evidence type="ECO:0008006" key="4">
    <source>
        <dbReference type="Google" id="ProtNLM"/>
    </source>
</evidence>
<keyword evidence="1" id="KW-1133">Transmembrane helix</keyword>
<accession>A0ABN5B6Z8</accession>
<keyword evidence="1" id="KW-0472">Membrane</keyword>
<sequence>MPARRHRLRSGMSRTAQHELDLIMQHDASTPGKPGVDLLDIDRLAGELVPVRRLRVREGLAIALAMMAICGLAIGFGLGVRGDVANGVPHWMFIARSATLLGLGTAAAAAALSSASPSIGGARRTFWTWTLAIASVFPLGAIGVWIGDFRSLDDARRFLDPQYGMQCLRMSALCAAFIGTAMTVWMKRGAPVSPNRSGWLVGLASGSLGAAAYSISCSENVVMYIGTWYTLAIAGCAIAGRLIVPRVLRW</sequence>
<dbReference type="InterPro" id="IPR009495">
    <property type="entry name" value="NrsF"/>
</dbReference>
<proteinExistence type="predicted"/>
<feature type="transmembrane region" description="Helical" evidence="1">
    <location>
        <begin position="126"/>
        <end position="147"/>
    </location>
</feature>
<keyword evidence="3" id="KW-1185">Reference proteome</keyword>
<protein>
    <recommendedName>
        <fullName evidence="4">DUF1109 domain-containing protein</fullName>
    </recommendedName>
</protein>
<feature type="transmembrane region" description="Helical" evidence="1">
    <location>
        <begin position="91"/>
        <end position="114"/>
    </location>
</feature>
<evidence type="ECO:0000313" key="2">
    <source>
        <dbReference type="EMBL" id="ASR52606.1"/>
    </source>
</evidence>
<feature type="transmembrane region" description="Helical" evidence="1">
    <location>
        <begin position="221"/>
        <end position="244"/>
    </location>
</feature>
<name>A0ABN5B6Z8_9SPHN</name>
<reference evidence="2 3" key="1">
    <citation type="submission" date="2017-03" db="EMBL/GenBank/DDBJ databases">
        <title>Complete genome sequence of Blastomonas fulva degrading microcsystin LR.</title>
        <authorList>
            <person name="Lee H.-g."/>
            <person name="Jin L."/>
            <person name="oh H.-M."/>
        </authorList>
    </citation>
    <scope>NUCLEOTIDE SEQUENCE [LARGE SCALE GENOMIC DNA]</scope>
    <source>
        <strain evidence="2 3">T2</strain>
    </source>
</reference>
<gene>
    <name evidence="2" type="ORF">B5J99_15005</name>
</gene>
<feature type="transmembrane region" description="Helical" evidence="1">
    <location>
        <begin position="198"/>
        <end position="215"/>
    </location>
</feature>